<dbReference type="GO" id="GO:0005789">
    <property type="term" value="C:endoplasmic reticulum membrane"/>
    <property type="evidence" value="ECO:0007669"/>
    <property type="project" value="UniProtKB-SubCell"/>
</dbReference>
<dbReference type="Pfam" id="PF10681">
    <property type="entry name" value="Rot1"/>
    <property type="match status" value="1"/>
</dbReference>
<comment type="caution">
    <text evidence="12">The sequence shown here is derived from an EMBL/GenBank/DDBJ whole genome shotgun (WGS) entry which is preliminary data.</text>
</comment>
<dbReference type="PANTHER" id="PTHR28090">
    <property type="entry name" value="PROTEIN ROT1"/>
    <property type="match status" value="1"/>
</dbReference>
<keyword evidence="7 11" id="KW-1133">Transmembrane helix</keyword>
<accession>A0A9W4JC81</accession>
<feature type="transmembrane region" description="Helical" evidence="11">
    <location>
        <begin position="36"/>
        <end position="54"/>
    </location>
</feature>
<keyword evidence="4 11" id="KW-0812">Transmembrane</keyword>
<comment type="subcellular location">
    <subcellularLocation>
        <location evidence="1">Endoplasmic reticulum membrane</location>
        <topology evidence="1">Single-pass type I membrane protein</topology>
    </subcellularLocation>
</comment>
<dbReference type="PANTHER" id="PTHR28090:SF1">
    <property type="entry name" value="PROTEIN ROT1"/>
    <property type="match status" value="1"/>
</dbReference>
<dbReference type="GO" id="GO:0051082">
    <property type="term" value="F:unfolded protein binding"/>
    <property type="evidence" value="ECO:0007669"/>
    <property type="project" value="TreeGrafter"/>
</dbReference>
<comment type="similarity">
    <text evidence="2 10">Belongs to the ROT1 family.</text>
</comment>
<dbReference type="AlphaFoldDB" id="A0A9W4JC81"/>
<dbReference type="GO" id="GO:0006458">
    <property type="term" value="P:'de novo' protein folding"/>
    <property type="evidence" value="ECO:0007669"/>
    <property type="project" value="InterPro"/>
</dbReference>
<dbReference type="OrthoDB" id="4250781at2759"/>
<evidence type="ECO:0000313" key="12">
    <source>
        <dbReference type="EMBL" id="CAG8384840.1"/>
    </source>
</evidence>
<keyword evidence="8 10" id="KW-0472">Membrane</keyword>
<evidence type="ECO:0000256" key="4">
    <source>
        <dbReference type="ARBA" id="ARBA00022692"/>
    </source>
</evidence>
<evidence type="ECO:0000256" key="11">
    <source>
        <dbReference type="SAM" id="Phobius"/>
    </source>
</evidence>
<comment type="function">
    <text evidence="9 10">Required for normal levels of the cell wall 1,6-beta-glucan. Involved in a protein folding machinery chaperoning proteins acting in various physiological processes including cell wall synthesis and lysis of autophagic bodies.</text>
</comment>
<feature type="transmembrane region" description="Helical" evidence="11">
    <location>
        <begin position="258"/>
        <end position="275"/>
    </location>
</feature>
<name>A0A9W4JC81_9EURO</name>
<dbReference type="PIRSF" id="PIRSF017290">
    <property type="entry name" value="ROT1_prd"/>
    <property type="match status" value="1"/>
</dbReference>
<protein>
    <recommendedName>
        <fullName evidence="3 10">Protein ROT1</fullName>
    </recommendedName>
</protein>
<reference evidence="12" key="1">
    <citation type="submission" date="2021-07" db="EMBL/GenBank/DDBJ databases">
        <authorList>
            <person name="Branca A.L. A."/>
        </authorList>
    </citation>
    <scope>NUCLEOTIDE SEQUENCE</scope>
</reference>
<evidence type="ECO:0000256" key="9">
    <source>
        <dbReference type="ARBA" id="ARBA00024969"/>
    </source>
</evidence>
<gene>
    <name evidence="12" type="ORF">PSALAMII_LOCUS6127</name>
</gene>
<evidence type="ECO:0000256" key="1">
    <source>
        <dbReference type="ARBA" id="ARBA00004115"/>
    </source>
</evidence>
<evidence type="ECO:0000256" key="2">
    <source>
        <dbReference type="ARBA" id="ARBA00007149"/>
    </source>
</evidence>
<organism evidence="12 13">
    <name type="scientific">Penicillium salamii</name>
    <dbReference type="NCBI Taxonomy" id="1612424"/>
    <lineage>
        <taxon>Eukaryota</taxon>
        <taxon>Fungi</taxon>
        <taxon>Dikarya</taxon>
        <taxon>Ascomycota</taxon>
        <taxon>Pezizomycotina</taxon>
        <taxon>Eurotiomycetes</taxon>
        <taxon>Eurotiomycetidae</taxon>
        <taxon>Eurotiales</taxon>
        <taxon>Aspergillaceae</taxon>
        <taxon>Penicillium</taxon>
    </lineage>
</organism>
<dbReference type="Proteomes" id="UP001152592">
    <property type="component" value="Unassembled WGS sequence"/>
</dbReference>
<keyword evidence="6 10" id="KW-0256">Endoplasmic reticulum</keyword>
<keyword evidence="5" id="KW-0732">Signal</keyword>
<evidence type="ECO:0000256" key="6">
    <source>
        <dbReference type="ARBA" id="ARBA00022824"/>
    </source>
</evidence>
<evidence type="ECO:0000256" key="5">
    <source>
        <dbReference type="ARBA" id="ARBA00022729"/>
    </source>
</evidence>
<dbReference type="InterPro" id="IPR019623">
    <property type="entry name" value="Rot1"/>
</dbReference>
<proteinExistence type="inferred from homology"/>
<sequence>MIRALLGSVVVSTRRKGALQIRPFLTLFPLTNLKMIWIWSLLATVALANVNDLVGTWTTKSRQVITGPVGRSIQMGPNGTNVHQGFYDPLEDRLLEPSLTGISYSFDSDGNYESAYYRAISNPADPKCPGGIMQWQHGSYAVFANGSLTLTPIAVDGRQLLSDPCRKDIGEYTRFNTTERFKEFSVGIDKYHDTKRLQLTRADGSKVHPMFIAYEQPKMLPTKTLNPNPTGNKAKRDVPSDTGFYLISRDQLIDPNRWLWLGVLMTSLGGAAFFYS</sequence>
<evidence type="ECO:0000256" key="10">
    <source>
        <dbReference type="PIRNR" id="PIRNR017290"/>
    </source>
</evidence>
<evidence type="ECO:0000256" key="7">
    <source>
        <dbReference type="ARBA" id="ARBA00022989"/>
    </source>
</evidence>
<evidence type="ECO:0000313" key="13">
    <source>
        <dbReference type="Proteomes" id="UP001152592"/>
    </source>
</evidence>
<evidence type="ECO:0000256" key="8">
    <source>
        <dbReference type="ARBA" id="ARBA00023136"/>
    </source>
</evidence>
<evidence type="ECO:0000256" key="3">
    <source>
        <dbReference type="ARBA" id="ARBA00017291"/>
    </source>
</evidence>
<dbReference type="EMBL" id="CAJVPD010000238">
    <property type="protein sequence ID" value="CAG8384840.1"/>
    <property type="molecule type" value="Genomic_DNA"/>
</dbReference>